<feature type="transmembrane region" description="Helical" evidence="6">
    <location>
        <begin position="176"/>
        <end position="198"/>
    </location>
</feature>
<evidence type="ECO:0000313" key="9">
    <source>
        <dbReference type="Proteomes" id="UP000070544"/>
    </source>
</evidence>
<sequence length="501" mass="55332">MASKGETQVPFVESKDSEAGYVKKEWTDEEERKVMNKVNWKLIPWLMVCYMVVGIDRTNIGSAAIMNKETPGHSLEEELGMHGSDLNWATSAFFFGYVLFEIPSNMMITKTSPSVWISRIMTTWGIIAAVMGAVHNFAGLIAVRVLLGIMEAGFTPGAALYLTFWFKKYEVGSRVAYMFAGAGMMSAFSGFIAYGIAYMDGVGGLTGWRWLFILEGIASSILGIATYFVLPDYPQTSTFLNSDERAIVVGRLPPSAPSFVAKEMNWKEIAELLRDWRMYALASAQFLITVHNYGLAFFLPKVISAMGFVSTTALLIKVPIDFIGHAWNFYINWSSDRYQEKVYHSLVCALPVLVAWALLGTIQPYLSQYGRYGLLYLSIFYNGLPPMQIGIGATSTTGATKTAFRTGFIISMSNIGGIVGGQVYQPDDAPLYIRGHWINFGLMAANIIILQIVIWSLTREGIYMGKNANVTVVERGGIEVDGEHVVDFAQVAQAGKLAGKK</sequence>
<feature type="transmembrane region" description="Helical" evidence="6">
    <location>
        <begin position="141"/>
        <end position="164"/>
    </location>
</feature>
<keyword evidence="9" id="KW-1185">Reference proteome</keyword>
<evidence type="ECO:0000256" key="3">
    <source>
        <dbReference type="ARBA" id="ARBA00022692"/>
    </source>
</evidence>
<feature type="transmembrane region" description="Helical" evidence="6">
    <location>
        <begin position="403"/>
        <end position="424"/>
    </location>
</feature>
<dbReference type="AlphaFoldDB" id="A0A139AB89"/>
<dbReference type="InterPro" id="IPR011701">
    <property type="entry name" value="MFS"/>
</dbReference>
<feature type="transmembrane region" description="Helical" evidence="6">
    <location>
        <begin position="342"/>
        <end position="366"/>
    </location>
</feature>
<feature type="transmembrane region" description="Helical" evidence="6">
    <location>
        <begin position="279"/>
        <end position="299"/>
    </location>
</feature>
<gene>
    <name evidence="8" type="ORF">M427DRAFT_112863</name>
</gene>
<keyword evidence="5 6" id="KW-0472">Membrane</keyword>
<dbReference type="Pfam" id="PF07690">
    <property type="entry name" value="MFS_1"/>
    <property type="match status" value="1"/>
</dbReference>
<dbReference type="FunFam" id="1.20.1250.20:FF:000057">
    <property type="entry name" value="MFS general substrate transporter"/>
    <property type="match status" value="1"/>
</dbReference>
<keyword evidence="2" id="KW-0813">Transport</keyword>
<evidence type="ECO:0000256" key="2">
    <source>
        <dbReference type="ARBA" id="ARBA00022448"/>
    </source>
</evidence>
<feature type="domain" description="Major facilitator superfamily (MFS) profile" evidence="7">
    <location>
        <begin position="42"/>
        <end position="462"/>
    </location>
</feature>
<protein>
    <submittedName>
        <fullName evidence="8">MFS general substrate transporter</fullName>
    </submittedName>
</protein>
<organism evidence="8 9">
    <name type="scientific">Gonapodya prolifera (strain JEL478)</name>
    <name type="common">Monoblepharis prolifera</name>
    <dbReference type="NCBI Taxonomy" id="1344416"/>
    <lineage>
        <taxon>Eukaryota</taxon>
        <taxon>Fungi</taxon>
        <taxon>Fungi incertae sedis</taxon>
        <taxon>Chytridiomycota</taxon>
        <taxon>Chytridiomycota incertae sedis</taxon>
        <taxon>Monoblepharidomycetes</taxon>
        <taxon>Monoblepharidales</taxon>
        <taxon>Gonapodyaceae</taxon>
        <taxon>Gonapodya</taxon>
    </lineage>
</organism>
<evidence type="ECO:0000256" key="6">
    <source>
        <dbReference type="SAM" id="Phobius"/>
    </source>
</evidence>
<proteinExistence type="predicted"/>
<dbReference type="OrthoDB" id="2985014at2759"/>
<dbReference type="GO" id="GO:0022857">
    <property type="term" value="F:transmembrane transporter activity"/>
    <property type="evidence" value="ECO:0007669"/>
    <property type="project" value="InterPro"/>
</dbReference>
<evidence type="ECO:0000256" key="4">
    <source>
        <dbReference type="ARBA" id="ARBA00022989"/>
    </source>
</evidence>
<dbReference type="STRING" id="1344416.A0A139AB89"/>
<keyword evidence="3 6" id="KW-0812">Transmembrane</keyword>
<feature type="transmembrane region" description="Helical" evidence="6">
    <location>
        <begin position="436"/>
        <end position="457"/>
    </location>
</feature>
<accession>A0A139AB89</accession>
<feature type="transmembrane region" description="Helical" evidence="6">
    <location>
        <begin position="116"/>
        <end position="135"/>
    </location>
</feature>
<dbReference type="GO" id="GO:0016020">
    <property type="term" value="C:membrane"/>
    <property type="evidence" value="ECO:0007669"/>
    <property type="project" value="UniProtKB-SubCell"/>
</dbReference>
<feature type="transmembrane region" description="Helical" evidence="6">
    <location>
        <begin position="210"/>
        <end position="230"/>
    </location>
</feature>
<dbReference type="InterPro" id="IPR020846">
    <property type="entry name" value="MFS_dom"/>
</dbReference>
<dbReference type="PROSITE" id="PS50850">
    <property type="entry name" value="MFS"/>
    <property type="match status" value="1"/>
</dbReference>
<name>A0A139AB89_GONPJ</name>
<dbReference type="EMBL" id="KQ965772">
    <property type="protein sequence ID" value="KXS13978.1"/>
    <property type="molecule type" value="Genomic_DNA"/>
</dbReference>
<evidence type="ECO:0000313" key="8">
    <source>
        <dbReference type="EMBL" id="KXS13978.1"/>
    </source>
</evidence>
<dbReference type="PANTHER" id="PTHR43791">
    <property type="entry name" value="PERMEASE-RELATED"/>
    <property type="match status" value="1"/>
</dbReference>
<evidence type="ECO:0000256" key="1">
    <source>
        <dbReference type="ARBA" id="ARBA00004141"/>
    </source>
</evidence>
<evidence type="ECO:0000256" key="5">
    <source>
        <dbReference type="ARBA" id="ARBA00023136"/>
    </source>
</evidence>
<dbReference type="SUPFAM" id="SSF103473">
    <property type="entry name" value="MFS general substrate transporter"/>
    <property type="match status" value="1"/>
</dbReference>
<dbReference type="InterPro" id="IPR036259">
    <property type="entry name" value="MFS_trans_sf"/>
</dbReference>
<keyword evidence="4 6" id="KW-1133">Transmembrane helix</keyword>
<feature type="transmembrane region" description="Helical" evidence="6">
    <location>
        <begin position="372"/>
        <end position="391"/>
    </location>
</feature>
<dbReference type="Gene3D" id="1.20.1250.20">
    <property type="entry name" value="MFS general substrate transporter like domains"/>
    <property type="match status" value="1"/>
</dbReference>
<evidence type="ECO:0000259" key="7">
    <source>
        <dbReference type="PROSITE" id="PS50850"/>
    </source>
</evidence>
<dbReference type="PANTHER" id="PTHR43791:SF36">
    <property type="entry name" value="TRANSPORTER, PUTATIVE (AFU_ORTHOLOGUE AFUA_6G08340)-RELATED"/>
    <property type="match status" value="1"/>
</dbReference>
<dbReference type="Proteomes" id="UP000070544">
    <property type="component" value="Unassembled WGS sequence"/>
</dbReference>
<comment type="subcellular location">
    <subcellularLocation>
        <location evidence="1">Membrane</location>
        <topology evidence="1">Multi-pass membrane protein</topology>
    </subcellularLocation>
</comment>
<feature type="transmembrane region" description="Helical" evidence="6">
    <location>
        <begin position="305"/>
        <end position="330"/>
    </location>
</feature>
<reference evidence="8 9" key="1">
    <citation type="journal article" date="2015" name="Genome Biol. Evol.">
        <title>Phylogenomic analyses indicate that early fungi evolved digesting cell walls of algal ancestors of land plants.</title>
        <authorList>
            <person name="Chang Y."/>
            <person name="Wang S."/>
            <person name="Sekimoto S."/>
            <person name="Aerts A.L."/>
            <person name="Choi C."/>
            <person name="Clum A."/>
            <person name="LaButti K.M."/>
            <person name="Lindquist E.A."/>
            <person name="Yee Ngan C."/>
            <person name="Ohm R.A."/>
            <person name="Salamov A.A."/>
            <person name="Grigoriev I.V."/>
            <person name="Spatafora J.W."/>
            <person name="Berbee M.L."/>
        </authorList>
    </citation>
    <scope>NUCLEOTIDE SEQUENCE [LARGE SCALE GENOMIC DNA]</scope>
    <source>
        <strain evidence="8 9">JEL478</strain>
    </source>
</reference>